<sequence>MLHTQVRTNSPNIFCNFEDIDGGITALTIEKKNINAIYDDIFPDKGKTLDETKHIVSNEFKIIKEFNAKFEKNVLISLNDKPPTEAVKNLIYISDEKEKELHDHLDKGDFKVQMPYELLFLNKQTNGAFLLGIGSYFPFELFPFFMDISDYSEDVALVYENIDDKFDAFISCLNNLKYDDGRFVYFSMDVGAAAAFGKKTFEYKDKVNKLLGNNYFGIMSAPSSAYIPPEFRLRNYLSETHNNTFFMGAGTSSCLEI</sequence>
<gene>
    <name evidence="1" type="ORF">MPEBLZ_01500</name>
</gene>
<comment type="caution">
    <text evidence="1">The sequence shown here is derived from an EMBL/GenBank/DDBJ whole genome shotgun (WGS) entry which is preliminary data.</text>
</comment>
<organism evidence="1 2">
    <name type="scientific">Candidatus Methanoperedens nitratireducens</name>
    <dbReference type="NCBI Taxonomy" id="1392998"/>
    <lineage>
        <taxon>Archaea</taxon>
        <taxon>Methanobacteriati</taxon>
        <taxon>Methanobacteriota</taxon>
        <taxon>Stenosarchaea group</taxon>
        <taxon>Methanomicrobia</taxon>
        <taxon>Methanosarcinales</taxon>
        <taxon>ANME-2 cluster</taxon>
        <taxon>Candidatus Methanoperedentaceae</taxon>
        <taxon>Candidatus Methanoperedens</taxon>
    </lineage>
</organism>
<dbReference type="EMBL" id="LKCM01000120">
    <property type="protein sequence ID" value="KPQ43917.1"/>
    <property type="molecule type" value="Genomic_DNA"/>
</dbReference>
<dbReference type="Proteomes" id="UP000050360">
    <property type="component" value="Unassembled WGS sequence"/>
</dbReference>
<evidence type="ECO:0000313" key="1">
    <source>
        <dbReference type="EMBL" id="KPQ43917.1"/>
    </source>
</evidence>
<dbReference type="AlphaFoldDB" id="A0A0P8CAU2"/>
<name>A0A0P8CAU2_9EURY</name>
<reference evidence="1 2" key="1">
    <citation type="submission" date="2015-09" db="EMBL/GenBank/DDBJ databases">
        <title>A metagenomics-based metabolic model of nitrate-dependent anaerobic oxidation of methane by Methanoperedens-like archaea.</title>
        <authorList>
            <person name="Arshad A."/>
            <person name="Speth D.R."/>
            <person name="De Graaf R.M."/>
            <person name="Op Den Camp H.J."/>
            <person name="Jetten M.S."/>
            <person name="Welte C.U."/>
        </authorList>
    </citation>
    <scope>NUCLEOTIDE SEQUENCE [LARGE SCALE GENOMIC DNA]</scope>
</reference>
<evidence type="ECO:0000313" key="2">
    <source>
        <dbReference type="Proteomes" id="UP000050360"/>
    </source>
</evidence>
<protein>
    <submittedName>
        <fullName evidence="1">Uncharacterized protein</fullName>
    </submittedName>
</protein>
<accession>A0A0P8CAU2</accession>
<proteinExistence type="predicted"/>